<dbReference type="GO" id="GO:0006412">
    <property type="term" value="P:translation"/>
    <property type="evidence" value="ECO:0007669"/>
    <property type="project" value="InterPro"/>
</dbReference>
<evidence type="ECO:0000256" key="1">
    <source>
        <dbReference type="ARBA" id="ARBA00010528"/>
    </source>
</evidence>
<sequence>MAETKKKVASTATATKKPAAKKATSTTTKSTTAKKTTSTSSKTTTAKKPAAVKSVKVSVQKEAKVQKVSFEAKNLPQNLFASEKIYEQAIFDSILSERASRRQGTHQVKNRAEVSGSGKKPW</sequence>
<dbReference type="GO" id="GO:1990904">
    <property type="term" value="C:ribonucleoprotein complex"/>
    <property type="evidence" value="ECO:0007669"/>
    <property type="project" value="UniProtKB-KW"/>
</dbReference>
<gene>
    <name evidence="5" type="primary">rplD</name>
    <name evidence="5" type="ORF">NCTC10132_00248</name>
</gene>
<protein>
    <submittedName>
        <fullName evidence="5">50S ribosomal protein L4</fullName>
    </submittedName>
</protein>
<feature type="region of interest" description="Disordered" evidence="4">
    <location>
        <begin position="1"/>
        <end position="51"/>
    </location>
</feature>
<dbReference type="Gene3D" id="3.40.1370.10">
    <property type="match status" value="1"/>
</dbReference>
<dbReference type="Pfam" id="PF00573">
    <property type="entry name" value="Ribosomal_L4"/>
    <property type="match status" value="1"/>
</dbReference>
<evidence type="ECO:0000313" key="6">
    <source>
        <dbReference type="Proteomes" id="UP000257559"/>
    </source>
</evidence>
<accession>A0A3B0PM98</accession>
<feature type="region of interest" description="Disordered" evidence="4">
    <location>
        <begin position="98"/>
        <end position="122"/>
    </location>
</feature>
<evidence type="ECO:0000313" key="5">
    <source>
        <dbReference type="EMBL" id="SYV96907.1"/>
    </source>
</evidence>
<dbReference type="InterPro" id="IPR002136">
    <property type="entry name" value="Ribosomal_uL4"/>
</dbReference>
<dbReference type="InterPro" id="IPR023574">
    <property type="entry name" value="Ribosomal_uL4_dom_sf"/>
</dbReference>
<name>A0A3B0PM98_9BACT</name>
<keyword evidence="2 5" id="KW-0689">Ribosomal protein</keyword>
<dbReference type="GO" id="GO:0003735">
    <property type="term" value="F:structural constituent of ribosome"/>
    <property type="evidence" value="ECO:0007669"/>
    <property type="project" value="InterPro"/>
</dbReference>
<evidence type="ECO:0000256" key="3">
    <source>
        <dbReference type="ARBA" id="ARBA00023274"/>
    </source>
</evidence>
<proteinExistence type="inferred from homology"/>
<evidence type="ECO:0000256" key="2">
    <source>
        <dbReference type="ARBA" id="ARBA00022980"/>
    </source>
</evidence>
<comment type="similarity">
    <text evidence="1">Belongs to the universal ribosomal protein uL4 family.</text>
</comment>
<dbReference type="KEGG" id="medw:NCTC10132_00248"/>
<dbReference type="Proteomes" id="UP000257559">
    <property type="component" value="Chromosome"/>
</dbReference>
<dbReference type="GO" id="GO:0005840">
    <property type="term" value="C:ribosome"/>
    <property type="evidence" value="ECO:0007669"/>
    <property type="project" value="UniProtKB-KW"/>
</dbReference>
<organism evidence="5 6">
    <name type="scientific">Mycoplasmopsis edwardii</name>
    <dbReference type="NCBI Taxonomy" id="53558"/>
    <lineage>
        <taxon>Bacteria</taxon>
        <taxon>Bacillati</taxon>
        <taxon>Mycoplasmatota</taxon>
        <taxon>Mycoplasmoidales</taxon>
        <taxon>Metamycoplasmataceae</taxon>
        <taxon>Mycoplasmopsis</taxon>
    </lineage>
</organism>
<feature type="non-terminal residue" evidence="5">
    <location>
        <position position="122"/>
    </location>
</feature>
<dbReference type="AlphaFoldDB" id="A0A3B0PM98"/>
<feature type="compositionally biased region" description="Low complexity" evidence="4">
    <location>
        <begin position="7"/>
        <end position="51"/>
    </location>
</feature>
<dbReference type="SUPFAM" id="SSF52166">
    <property type="entry name" value="Ribosomal protein L4"/>
    <property type="match status" value="1"/>
</dbReference>
<keyword evidence="3" id="KW-0687">Ribonucleoprotein</keyword>
<evidence type="ECO:0000256" key="4">
    <source>
        <dbReference type="SAM" id="MobiDB-lite"/>
    </source>
</evidence>
<reference evidence="6" key="1">
    <citation type="submission" date="2018-06" db="EMBL/GenBank/DDBJ databases">
        <authorList>
            <consortium name="Pathogen Informatics"/>
        </authorList>
    </citation>
    <scope>NUCLEOTIDE SEQUENCE [LARGE SCALE GENOMIC DNA]</scope>
    <source>
        <strain evidence="6">NCTC10132</strain>
    </source>
</reference>
<dbReference type="EMBL" id="LS991951">
    <property type="protein sequence ID" value="SYV96907.1"/>
    <property type="molecule type" value="Genomic_DNA"/>
</dbReference>
<keyword evidence="6" id="KW-1185">Reference proteome</keyword>